<organism evidence="3">
    <name type="scientific">Oikopleura dioica</name>
    <name type="common">Tunicate</name>
    <dbReference type="NCBI Taxonomy" id="34765"/>
    <lineage>
        <taxon>Eukaryota</taxon>
        <taxon>Metazoa</taxon>
        <taxon>Chordata</taxon>
        <taxon>Tunicata</taxon>
        <taxon>Appendicularia</taxon>
        <taxon>Copelata</taxon>
        <taxon>Oikopleuridae</taxon>
        <taxon>Oikopleura</taxon>
    </lineage>
</organism>
<sequence>MLEQDEKGRLTPFVRVLVENALAENADFGRITPTIEELVKKTIKDGRASAQREIKEALEEVNSARLSPFVSELVAETIELIREEKRNTQEIIKKEENIINGNINHQKESVCHLNTYLFDKRLYKRSLESENLEINSQNIQSRISESSKSSSQDMSRSSESENASRVASRMAKETIQVEISKEIVEKAVEDGLASASGMVIFYF</sequence>
<gene>
    <name evidence="3" type="ORF">GSOID_T00020950001</name>
</gene>
<evidence type="ECO:0000313" key="3">
    <source>
        <dbReference type="EMBL" id="CBY33079.1"/>
    </source>
</evidence>
<proteinExistence type="predicted"/>
<feature type="region of interest" description="Disordered" evidence="2">
    <location>
        <begin position="138"/>
        <end position="167"/>
    </location>
</feature>
<protein>
    <submittedName>
        <fullName evidence="3">Uncharacterized protein</fullName>
    </submittedName>
</protein>
<evidence type="ECO:0000256" key="1">
    <source>
        <dbReference type="SAM" id="Coils"/>
    </source>
</evidence>
<dbReference type="EMBL" id="FN654393">
    <property type="protein sequence ID" value="CBY33079.1"/>
    <property type="molecule type" value="Genomic_DNA"/>
</dbReference>
<evidence type="ECO:0000256" key="2">
    <source>
        <dbReference type="SAM" id="MobiDB-lite"/>
    </source>
</evidence>
<keyword evidence="1" id="KW-0175">Coiled coil</keyword>
<name>E4YBZ2_OIKDI</name>
<accession>E4YBZ2</accession>
<feature type="compositionally biased region" description="Low complexity" evidence="2">
    <location>
        <begin position="139"/>
        <end position="157"/>
    </location>
</feature>
<reference evidence="3" key="1">
    <citation type="journal article" date="2010" name="Science">
        <title>Plasticity of animal genome architecture unmasked by rapid evolution of a pelagic tunicate.</title>
        <authorList>
            <person name="Denoeud F."/>
            <person name="Henriet S."/>
            <person name="Mungpakdee S."/>
            <person name="Aury J.M."/>
            <person name="Da Silva C."/>
            <person name="Brinkmann H."/>
            <person name="Mikhaleva J."/>
            <person name="Olsen L.C."/>
            <person name="Jubin C."/>
            <person name="Canestro C."/>
            <person name="Bouquet J.M."/>
            <person name="Danks G."/>
            <person name="Poulain J."/>
            <person name="Campsteijn C."/>
            <person name="Adamski M."/>
            <person name="Cross I."/>
            <person name="Yadetie F."/>
            <person name="Muffato M."/>
            <person name="Louis A."/>
            <person name="Butcher S."/>
            <person name="Tsagkogeorga G."/>
            <person name="Konrad A."/>
            <person name="Singh S."/>
            <person name="Jensen M.F."/>
            <person name="Cong E.H."/>
            <person name="Eikeseth-Otteraa H."/>
            <person name="Noel B."/>
            <person name="Anthouard V."/>
            <person name="Porcel B.M."/>
            <person name="Kachouri-Lafond R."/>
            <person name="Nishino A."/>
            <person name="Ugolini M."/>
            <person name="Chourrout P."/>
            <person name="Nishida H."/>
            <person name="Aasland R."/>
            <person name="Huzurbazar S."/>
            <person name="Westhof E."/>
            <person name="Delsuc F."/>
            <person name="Lehrach H."/>
            <person name="Reinhardt R."/>
            <person name="Weissenbach J."/>
            <person name="Roy S.W."/>
            <person name="Artiguenave F."/>
            <person name="Postlethwait J.H."/>
            <person name="Manak J.R."/>
            <person name="Thompson E.M."/>
            <person name="Jaillon O."/>
            <person name="Du Pasquier L."/>
            <person name="Boudinot P."/>
            <person name="Liberles D.A."/>
            <person name="Volff J.N."/>
            <person name="Philippe H."/>
            <person name="Lenhard B."/>
            <person name="Roest Crollius H."/>
            <person name="Wincker P."/>
            <person name="Chourrout D."/>
        </authorList>
    </citation>
    <scope>NUCLEOTIDE SEQUENCE [LARGE SCALE GENOMIC DNA]</scope>
</reference>
<dbReference type="AlphaFoldDB" id="E4YBZ2"/>
<dbReference type="Proteomes" id="UP000011014">
    <property type="component" value="Unassembled WGS sequence"/>
</dbReference>
<feature type="coiled-coil region" evidence="1">
    <location>
        <begin position="40"/>
        <end position="98"/>
    </location>
</feature>